<feature type="domain" description="CCDC22 coiled-coil" evidence="4">
    <location>
        <begin position="249"/>
        <end position="531"/>
    </location>
</feature>
<name>A0A9N9TEC6_PHYSR</name>
<protein>
    <recommendedName>
        <fullName evidence="2">Coiled-coil domain-containing protein 22 homolog</fullName>
    </recommendedName>
</protein>
<feature type="coiled-coil region" evidence="3">
    <location>
        <begin position="504"/>
        <end position="557"/>
    </location>
</feature>
<feature type="coiled-coil region" evidence="3">
    <location>
        <begin position="259"/>
        <end position="354"/>
    </location>
</feature>
<proteinExistence type="inferred from homology"/>
<evidence type="ECO:0000256" key="1">
    <source>
        <dbReference type="ARBA" id="ARBA00006438"/>
    </source>
</evidence>
<keyword evidence="7" id="KW-1185">Reference proteome</keyword>
<evidence type="ECO:0000313" key="6">
    <source>
        <dbReference type="EMBL" id="CAG9856761.1"/>
    </source>
</evidence>
<evidence type="ECO:0000259" key="4">
    <source>
        <dbReference type="Pfam" id="PF05667"/>
    </source>
</evidence>
<dbReference type="Pfam" id="PF05667">
    <property type="entry name" value="CCDC22_CC"/>
    <property type="match status" value="1"/>
</dbReference>
<feature type="domain" description="CCDC22 N-terminal" evidence="5">
    <location>
        <begin position="1"/>
        <end position="106"/>
    </location>
</feature>
<reference evidence="6" key="1">
    <citation type="submission" date="2022-01" db="EMBL/GenBank/DDBJ databases">
        <authorList>
            <person name="King R."/>
        </authorList>
    </citation>
    <scope>NUCLEOTIDE SEQUENCE</scope>
</reference>
<dbReference type="GO" id="GO:2000060">
    <property type="term" value="P:positive regulation of ubiquitin-dependent protein catabolic process"/>
    <property type="evidence" value="ECO:0007669"/>
    <property type="project" value="TreeGrafter"/>
</dbReference>
<dbReference type="GO" id="GO:0097602">
    <property type="term" value="F:cullin family protein binding"/>
    <property type="evidence" value="ECO:0007669"/>
    <property type="project" value="TreeGrafter"/>
</dbReference>
<gene>
    <name evidence="6" type="ORF">PHYEVI_LOCUS3179</name>
</gene>
<keyword evidence="3" id="KW-0175">Coiled coil</keyword>
<evidence type="ECO:0000256" key="3">
    <source>
        <dbReference type="SAM" id="Coils"/>
    </source>
</evidence>
<evidence type="ECO:0000313" key="7">
    <source>
        <dbReference type="Proteomes" id="UP001153712"/>
    </source>
</evidence>
<dbReference type="InterPro" id="IPR008530">
    <property type="entry name" value="CCDC22"/>
</dbReference>
<dbReference type="OrthoDB" id="10266736at2759"/>
<dbReference type="EMBL" id="OU900105">
    <property type="protein sequence ID" value="CAG9856761.1"/>
    <property type="molecule type" value="Genomic_DNA"/>
</dbReference>
<dbReference type="PANTHER" id="PTHR15668">
    <property type="entry name" value="JM1 PROTEIN"/>
    <property type="match status" value="1"/>
</dbReference>
<dbReference type="Pfam" id="PF21674">
    <property type="entry name" value="CCDC22_N"/>
    <property type="match status" value="1"/>
</dbReference>
<accession>A0A9N9TEC6</accession>
<evidence type="ECO:0000259" key="5">
    <source>
        <dbReference type="Pfam" id="PF21674"/>
    </source>
</evidence>
<sequence length="561" mass="65257">MEEVDKIILDSLRNLECNIDDEIENLKQFDADMVTSAVSSCLEAILHTSFPKKLPPSMSAKLNLATTLAEQIKDLGFRGDMGYQTILYCNVEEVRRTLMFLIERLPREPIKTNTVEQLGYVPRIVKSLEENIKDSLSKTWVPSCVLKQGVRKTSNGYIVNSLGGSCSLRTRQIEIPNSQVQNEDLKDYWIYVVPDVTKQCPASKLIPSLLYNDNRFPQNFNLKHVIKKADVLSLQTIESDINITRPIEVNKDNNHNANVDEIETEENKITKLTAELEEKKQKYIVMQEKIKTQEDLLKELVRTKNLEQDNLQEILANVKLKTKIQTVLEKEENLAKLNNMIAKATDRLEELARQWPEIQQPLLQQYMSLKSTLTSEETKHQEQKMKVENLKRIEANLQDDLKIKKELNQNLRQQCQQLNKTNTRAMYTRRILEIIGNINKQNNDIEKVLKDTREIQKEIKNLTGQVDRSFTLADELIFYDAKSEETARRSYKLLAFLRDEFNLILKTLEDLGVLERECRNLEEQIEMEKAKDINIKLDRITSDLKQIQKETDMLRKQSMKS</sequence>
<dbReference type="Proteomes" id="UP001153712">
    <property type="component" value="Chromosome 12"/>
</dbReference>
<comment type="similarity">
    <text evidence="1">Belongs to the CCDC22 family.</text>
</comment>
<dbReference type="PANTHER" id="PTHR15668:SF4">
    <property type="entry name" value="COILED-COIL DOMAIN-CONTAINING PROTEIN 22"/>
    <property type="match status" value="1"/>
</dbReference>
<dbReference type="InterPro" id="IPR048348">
    <property type="entry name" value="CCDC22_CC"/>
</dbReference>
<dbReference type="InterPro" id="IPR048349">
    <property type="entry name" value="CCDC22_N"/>
</dbReference>
<dbReference type="AlphaFoldDB" id="A0A9N9TEC6"/>
<organism evidence="6 7">
    <name type="scientific">Phyllotreta striolata</name>
    <name type="common">Striped flea beetle</name>
    <name type="synonym">Crioceris striolata</name>
    <dbReference type="NCBI Taxonomy" id="444603"/>
    <lineage>
        <taxon>Eukaryota</taxon>
        <taxon>Metazoa</taxon>
        <taxon>Ecdysozoa</taxon>
        <taxon>Arthropoda</taxon>
        <taxon>Hexapoda</taxon>
        <taxon>Insecta</taxon>
        <taxon>Pterygota</taxon>
        <taxon>Neoptera</taxon>
        <taxon>Endopterygota</taxon>
        <taxon>Coleoptera</taxon>
        <taxon>Polyphaga</taxon>
        <taxon>Cucujiformia</taxon>
        <taxon>Chrysomeloidea</taxon>
        <taxon>Chrysomelidae</taxon>
        <taxon>Galerucinae</taxon>
        <taxon>Alticini</taxon>
        <taxon>Phyllotreta</taxon>
    </lineage>
</organism>
<feature type="coiled-coil region" evidence="3">
    <location>
        <begin position="380"/>
        <end position="465"/>
    </location>
</feature>
<evidence type="ECO:0000256" key="2">
    <source>
        <dbReference type="ARBA" id="ARBA00017553"/>
    </source>
</evidence>